<feature type="transmembrane region" description="Helical" evidence="1">
    <location>
        <begin position="49"/>
        <end position="66"/>
    </location>
</feature>
<dbReference type="Proteomes" id="UP000234585">
    <property type="component" value="Unassembled WGS sequence"/>
</dbReference>
<proteinExistence type="predicted"/>
<evidence type="ECO:0000256" key="1">
    <source>
        <dbReference type="SAM" id="Phobius"/>
    </source>
</evidence>
<organism evidence="2 3">
    <name type="scientific">Aspergillus candidus</name>
    <dbReference type="NCBI Taxonomy" id="41067"/>
    <lineage>
        <taxon>Eukaryota</taxon>
        <taxon>Fungi</taxon>
        <taxon>Dikarya</taxon>
        <taxon>Ascomycota</taxon>
        <taxon>Pezizomycotina</taxon>
        <taxon>Eurotiomycetes</taxon>
        <taxon>Eurotiomycetidae</taxon>
        <taxon>Eurotiales</taxon>
        <taxon>Aspergillaceae</taxon>
        <taxon>Aspergillus</taxon>
        <taxon>Aspergillus subgen. Circumdati</taxon>
    </lineage>
</organism>
<evidence type="ECO:0000313" key="2">
    <source>
        <dbReference type="EMBL" id="PLB37152.1"/>
    </source>
</evidence>
<accession>A0A2I2F939</accession>
<keyword evidence="1" id="KW-0472">Membrane</keyword>
<gene>
    <name evidence="2" type="ORF">BDW47DRAFT_107476</name>
</gene>
<dbReference type="GeneID" id="36520180"/>
<sequence length="85" mass="9547">MPATISQVTARPKQLLFTSLATRFSTTEGRAVTPAERVRRRVVMGRRNCILLVDLLLGWVGIDWWLCRDGKEWMVVSVVVLCCGG</sequence>
<keyword evidence="1" id="KW-0812">Transmembrane</keyword>
<dbReference type="AlphaFoldDB" id="A0A2I2F939"/>
<keyword evidence="3" id="KW-1185">Reference proteome</keyword>
<evidence type="ECO:0000313" key="3">
    <source>
        <dbReference type="Proteomes" id="UP000234585"/>
    </source>
</evidence>
<protein>
    <submittedName>
        <fullName evidence="2">Uncharacterized protein</fullName>
    </submittedName>
</protein>
<reference evidence="2 3" key="1">
    <citation type="submission" date="2017-12" db="EMBL/GenBank/DDBJ databases">
        <authorList>
            <consortium name="DOE Joint Genome Institute"/>
            <person name="Haridas S."/>
            <person name="Kjaerbolling I."/>
            <person name="Vesth T.C."/>
            <person name="Frisvad J.C."/>
            <person name="Nybo J.L."/>
            <person name="Theobald S."/>
            <person name="Kuo A."/>
            <person name="Bowyer P."/>
            <person name="Matsuda Y."/>
            <person name="Mondo S."/>
            <person name="Lyhne E.K."/>
            <person name="Kogle M.E."/>
            <person name="Clum A."/>
            <person name="Lipzen A."/>
            <person name="Salamov A."/>
            <person name="Ngan C.Y."/>
            <person name="Daum C."/>
            <person name="Chiniquy J."/>
            <person name="Barry K."/>
            <person name="LaButti K."/>
            <person name="Simmons B.A."/>
            <person name="Magnuson J.K."/>
            <person name="Mortensen U.H."/>
            <person name="Larsen T.O."/>
            <person name="Grigoriev I.V."/>
            <person name="Baker S.E."/>
            <person name="Andersen M.R."/>
            <person name="Nordberg H.P."/>
            <person name="Cantor M.N."/>
            <person name="Hua S.X."/>
        </authorList>
    </citation>
    <scope>NUCLEOTIDE SEQUENCE [LARGE SCALE GENOMIC DNA]</scope>
    <source>
        <strain evidence="2 3">CBS 102.13</strain>
    </source>
</reference>
<dbReference type="RefSeq" id="XP_024671164.1">
    <property type="nucleotide sequence ID" value="XM_024813020.1"/>
</dbReference>
<name>A0A2I2F939_ASPCN</name>
<dbReference type="EMBL" id="KZ559145">
    <property type="protein sequence ID" value="PLB37152.1"/>
    <property type="molecule type" value="Genomic_DNA"/>
</dbReference>
<keyword evidence="1" id="KW-1133">Transmembrane helix</keyword>